<gene>
    <name evidence="1" type="ORF">BN9_057120</name>
</gene>
<dbReference type="AlphaFoldDB" id="A0A024GDT1"/>
<accession>A0A024GDT1</accession>
<comment type="caution">
    <text evidence="1">The sequence shown here is derived from an EMBL/GenBank/DDBJ whole genome shotgun (WGS) entry which is preliminary data.</text>
</comment>
<organism evidence="1 2">
    <name type="scientific">Albugo candida</name>
    <dbReference type="NCBI Taxonomy" id="65357"/>
    <lineage>
        <taxon>Eukaryota</taxon>
        <taxon>Sar</taxon>
        <taxon>Stramenopiles</taxon>
        <taxon>Oomycota</taxon>
        <taxon>Peronosporomycetes</taxon>
        <taxon>Albuginales</taxon>
        <taxon>Albuginaceae</taxon>
        <taxon>Albugo</taxon>
    </lineage>
</organism>
<keyword evidence="2" id="KW-1185">Reference proteome</keyword>
<proteinExistence type="predicted"/>
<evidence type="ECO:0000313" key="2">
    <source>
        <dbReference type="Proteomes" id="UP000053237"/>
    </source>
</evidence>
<reference evidence="1 2" key="1">
    <citation type="submission" date="2012-05" db="EMBL/GenBank/DDBJ databases">
        <title>Recombination and specialization in a pathogen metapopulation.</title>
        <authorList>
            <person name="Gardiner A."/>
            <person name="Kemen E."/>
            <person name="Schultz-Larsen T."/>
            <person name="MacLean D."/>
            <person name="Van Oosterhout C."/>
            <person name="Jones J.D.G."/>
        </authorList>
    </citation>
    <scope>NUCLEOTIDE SEQUENCE [LARGE SCALE GENOMIC DNA]</scope>
    <source>
        <strain evidence="1 2">Ac Nc2</strain>
    </source>
</reference>
<dbReference type="Proteomes" id="UP000053237">
    <property type="component" value="Unassembled WGS sequence"/>
</dbReference>
<name>A0A024GDT1_9STRA</name>
<sequence length="118" mass="13685">MRLGHRCCCRWRNRCNDLKCGNKHQTSLVYRQCSISSKPIVYLIVTLPSKVRNVTIMRGLNHGYCWNGQSCHSTNVLWSGTECSSVKVQSLLEYNICDDASFWVQTARKVTHYYFLNC</sequence>
<protein>
    <submittedName>
        <fullName evidence="1">Uncharacterized protein</fullName>
    </submittedName>
</protein>
<dbReference type="InParanoid" id="A0A024GDT1"/>
<evidence type="ECO:0000313" key="1">
    <source>
        <dbReference type="EMBL" id="CCI44888.1"/>
    </source>
</evidence>
<dbReference type="EMBL" id="CAIX01000081">
    <property type="protein sequence ID" value="CCI44888.1"/>
    <property type="molecule type" value="Genomic_DNA"/>
</dbReference>